<protein>
    <submittedName>
        <fullName evidence="4">ADP-ribose pyrophosphatase</fullName>
    </submittedName>
    <submittedName>
        <fullName evidence="5">NUDIX hydrolase</fullName>
    </submittedName>
</protein>
<dbReference type="EMBL" id="JXCY01000006">
    <property type="protein sequence ID" value="KOY76395.1"/>
    <property type="molecule type" value="Genomic_DNA"/>
</dbReference>
<dbReference type="SUPFAM" id="SSF55811">
    <property type="entry name" value="Nudix"/>
    <property type="match status" value="1"/>
</dbReference>
<dbReference type="Proteomes" id="UP000186588">
    <property type="component" value="Unassembled WGS sequence"/>
</dbReference>
<dbReference type="InterPro" id="IPR015797">
    <property type="entry name" value="NUDIX_hydrolase-like_dom_sf"/>
</dbReference>
<dbReference type="InterPro" id="IPR000086">
    <property type="entry name" value="NUDIX_hydrolase_dom"/>
</dbReference>
<dbReference type="GO" id="GO:0019693">
    <property type="term" value="P:ribose phosphate metabolic process"/>
    <property type="evidence" value="ECO:0007669"/>
    <property type="project" value="TreeGrafter"/>
</dbReference>
<evidence type="ECO:0000313" key="6">
    <source>
        <dbReference type="EMBL" id="KPN82251.1"/>
    </source>
</evidence>
<proteinExistence type="predicted"/>
<feature type="domain" description="Nudix hydrolase" evidence="3">
    <location>
        <begin position="40"/>
        <end position="172"/>
    </location>
</feature>
<comment type="cofactor">
    <cofactor evidence="1">
        <name>Mg(2+)</name>
        <dbReference type="ChEBI" id="CHEBI:18420"/>
    </cofactor>
</comment>
<dbReference type="PROSITE" id="PS51462">
    <property type="entry name" value="NUDIX"/>
    <property type="match status" value="1"/>
</dbReference>
<evidence type="ECO:0000313" key="7">
    <source>
        <dbReference type="Proteomes" id="UP000037778"/>
    </source>
</evidence>
<dbReference type="RefSeq" id="WP_034534468.1">
    <property type="nucleotide sequence ID" value="NZ_BAABVW010000105.1"/>
</dbReference>
<dbReference type="Pfam" id="PF00293">
    <property type="entry name" value="NUDIX"/>
    <property type="match status" value="1"/>
</dbReference>
<dbReference type="PATRIC" id="fig|148814.10.peg.913"/>
<dbReference type="GO" id="GO:0005829">
    <property type="term" value="C:cytosol"/>
    <property type="evidence" value="ECO:0007669"/>
    <property type="project" value="TreeGrafter"/>
</dbReference>
<organism evidence="4 9">
    <name type="scientific">Apilactobacillus kunkeei</name>
    <dbReference type="NCBI Taxonomy" id="148814"/>
    <lineage>
        <taxon>Bacteria</taxon>
        <taxon>Bacillati</taxon>
        <taxon>Bacillota</taxon>
        <taxon>Bacilli</taxon>
        <taxon>Lactobacillales</taxon>
        <taxon>Lactobacillaceae</taxon>
        <taxon>Apilactobacillus</taxon>
    </lineage>
</organism>
<evidence type="ECO:0000256" key="1">
    <source>
        <dbReference type="ARBA" id="ARBA00001946"/>
    </source>
</evidence>
<evidence type="ECO:0000313" key="5">
    <source>
        <dbReference type="EMBL" id="KOY76395.1"/>
    </source>
</evidence>
<evidence type="ECO:0000313" key="4">
    <source>
        <dbReference type="EMBL" id="GAT90144.1"/>
    </source>
</evidence>
<dbReference type="EMBL" id="BDDX01000001">
    <property type="protein sequence ID" value="GAT90144.1"/>
    <property type="molecule type" value="Genomic_DNA"/>
</dbReference>
<comment type="caution">
    <text evidence="4">The sequence shown here is derived from an EMBL/GenBank/DDBJ whole genome shotgun (WGS) entry which is preliminary data.</text>
</comment>
<accession>A0A0C3A3P8</accession>
<dbReference type="PANTHER" id="PTHR11839">
    <property type="entry name" value="UDP/ADP-SUGAR PYROPHOSPHATASE"/>
    <property type="match status" value="1"/>
</dbReference>
<dbReference type="AlphaFoldDB" id="A0A0C3A3P8"/>
<dbReference type="Proteomes" id="UP000037778">
    <property type="component" value="Unassembled WGS sequence"/>
</dbReference>
<keyword evidence="2 5" id="KW-0378">Hydrolase</keyword>
<evidence type="ECO:0000256" key="2">
    <source>
        <dbReference type="ARBA" id="ARBA00022801"/>
    </source>
</evidence>
<evidence type="ECO:0000313" key="9">
    <source>
        <dbReference type="Proteomes" id="UP000186588"/>
    </source>
</evidence>
<sequence>MDLEEKVLGVEPKYDGAIINVEKQTVELPNGETSTRDVVHHSNAVGILVLTKNNKMLLETQWRAPVAKETIEIPAGKVDSRDHGTALDTVVRELNEETRYKANNIKRITGFYSSVGFCDEYMDLYLATDLEPVEDELPRDQGEYLRIKEYSLDEAMAMIESGEIEDAKTITAIYYWKLHDKIGL</sequence>
<dbReference type="PANTHER" id="PTHR11839:SF18">
    <property type="entry name" value="NUDIX HYDROLASE DOMAIN-CONTAINING PROTEIN"/>
    <property type="match status" value="1"/>
</dbReference>
<dbReference type="CDD" id="cd03424">
    <property type="entry name" value="NUDIX_ADPRase_Nudt5_UGPPase_Nudt14"/>
    <property type="match status" value="1"/>
</dbReference>
<dbReference type="Gene3D" id="3.90.79.10">
    <property type="entry name" value="Nucleoside Triphosphate Pyrophosphohydrolase"/>
    <property type="match status" value="1"/>
</dbReference>
<dbReference type="GO" id="GO:0016787">
    <property type="term" value="F:hydrolase activity"/>
    <property type="evidence" value="ECO:0007669"/>
    <property type="project" value="UniProtKB-KW"/>
</dbReference>
<keyword evidence="7" id="KW-1185">Reference proteome</keyword>
<dbReference type="EMBL" id="JXDF01000017">
    <property type="protein sequence ID" value="KPN82251.1"/>
    <property type="molecule type" value="Genomic_DNA"/>
</dbReference>
<reference evidence="7 8" key="1">
    <citation type="journal article" date="2015" name="Genome Biol. Evol.">
        <title>Functionally Structured Genomes in Lactobacillus kunkeei Colonizing the Honey Crop and Food Products of Honeybees and Stingless Bees.</title>
        <authorList>
            <person name="Tamarit D."/>
            <person name="Ellegaard K.M."/>
            <person name="Wikander J."/>
            <person name="Olofsson T."/>
            <person name="Vasquez A."/>
            <person name="Andersson S.G."/>
        </authorList>
    </citation>
    <scope>NUCLEOTIDE SEQUENCE [LARGE SCALE GENOMIC DNA]</scope>
    <source>
        <strain evidence="5 7">LAko</strain>
        <strain evidence="6 8">LMbo</strain>
    </source>
</reference>
<dbReference type="GO" id="GO:0006753">
    <property type="term" value="P:nucleoside phosphate metabolic process"/>
    <property type="evidence" value="ECO:0007669"/>
    <property type="project" value="TreeGrafter"/>
</dbReference>
<dbReference type="Proteomes" id="UP000050269">
    <property type="component" value="Unassembled WGS sequence"/>
</dbReference>
<name>A0A0C3A3P8_9LACO</name>
<gene>
    <name evidence="4" type="ORF">FF306_00238</name>
    <name evidence="5" type="ORF">RZ71_08460</name>
    <name evidence="6" type="ORF">RZ78_13640</name>
</gene>
<evidence type="ECO:0000313" key="8">
    <source>
        <dbReference type="Proteomes" id="UP000050269"/>
    </source>
</evidence>
<reference evidence="4 9" key="2">
    <citation type="journal article" date="2016" name="Syst. Appl. Microbiol.">
        <title>Genomic characterization of a fructophilic bee symbiont Lactobacillus kunkeei reveals its niche-specific adaptation.</title>
        <authorList>
            <person name="Maeno S."/>
            <person name="Tanizawa Y."/>
            <person name="Kanesaki Y."/>
            <person name="Kubota E."/>
            <person name="Kumar H."/>
            <person name="Dicks L."/>
            <person name="Salminen S."/>
            <person name="Nakagawa J."/>
            <person name="Arita M."/>
            <person name="Endo A."/>
        </authorList>
    </citation>
    <scope>NUCLEOTIDE SEQUENCE [LARGE SCALE GENOMIC DNA]</scope>
    <source>
        <strain evidence="4 9">FF30-6</strain>
    </source>
</reference>
<evidence type="ECO:0000259" key="3">
    <source>
        <dbReference type="PROSITE" id="PS51462"/>
    </source>
</evidence>